<feature type="transmembrane region" description="Helical" evidence="8">
    <location>
        <begin position="185"/>
        <end position="203"/>
    </location>
</feature>
<feature type="transmembrane region" description="Helical" evidence="8">
    <location>
        <begin position="391"/>
        <end position="408"/>
    </location>
</feature>
<feature type="transmembrane region" description="Helical" evidence="8">
    <location>
        <begin position="114"/>
        <end position="132"/>
    </location>
</feature>
<name>A0A1I2C4D5_9BURK</name>
<feature type="transmembrane region" description="Helical" evidence="8">
    <location>
        <begin position="273"/>
        <end position="303"/>
    </location>
</feature>
<evidence type="ECO:0000313" key="10">
    <source>
        <dbReference type="Proteomes" id="UP000199119"/>
    </source>
</evidence>
<comment type="subcellular location">
    <subcellularLocation>
        <location evidence="1">Cell membrane</location>
        <topology evidence="1">Multi-pass membrane protein</topology>
    </subcellularLocation>
</comment>
<reference evidence="10" key="1">
    <citation type="submission" date="2016-10" db="EMBL/GenBank/DDBJ databases">
        <authorList>
            <person name="Varghese N."/>
            <person name="Submissions S."/>
        </authorList>
    </citation>
    <scope>NUCLEOTIDE SEQUENCE [LARGE SCALE GENOMIC DNA]</scope>
    <source>
        <strain evidence="10">DSM 27981</strain>
    </source>
</reference>
<dbReference type="GO" id="GO:0016763">
    <property type="term" value="F:pentosyltransferase activity"/>
    <property type="evidence" value="ECO:0007669"/>
    <property type="project" value="TreeGrafter"/>
</dbReference>
<evidence type="ECO:0000256" key="4">
    <source>
        <dbReference type="ARBA" id="ARBA00022679"/>
    </source>
</evidence>
<feature type="transmembrane region" description="Helical" evidence="8">
    <location>
        <begin position="310"/>
        <end position="328"/>
    </location>
</feature>
<evidence type="ECO:0008006" key="11">
    <source>
        <dbReference type="Google" id="ProtNLM"/>
    </source>
</evidence>
<keyword evidence="6 8" id="KW-1133">Transmembrane helix</keyword>
<dbReference type="PANTHER" id="PTHR33908">
    <property type="entry name" value="MANNOSYLTRANSFERASE YKCB-RELATED"/>
    <property type="match status" value="1"/>
</dbReference>
<feature type="transmembrane region" description="Helical" evidence="8">
    <location>
        <begin position="215"/>
        <end position="236"/>
    </location>
</feature>
<proteinExistence type="predicted"/>
<evidence type="ECO:0000256" key="3">
    <source>
        <dbReference type="ARBA" id="ARBA00022676"/>
    </source>
</evidence>
<feature type="transmembrane region" description="Helical" evidence="8">
    <location>
        <begin position="452"/>
        <end position="472"/>
    </location>
</feature>
<dbReference type="AlphaFoldDB" id="A0A1I2C4D5"/>
<keyword evidence="10" id="KW-1185">Reference proteome</keyword>
<dbReference type="Proteomes" id="UP000199119">
    <property type="component" value="Unassembled WGS sequence"/>
</dbReference>
<dbReference type="STRING" id="1177982.SAMN04489711_103356"/>
<dbReference type="GO" id="GO:0005886">
    <property type="term" value="C:plasma membrane"/>
    <property type="evidence" value="ECO:0007669"/>
    <property type="project" value="UniProtKB-SubCell"/>
</dbReference>
<evidence type="ECO:0000313" key="9">
    <source>
        <dbReference type="EMBL" id="SFE62643.1"/>
    </source>
</evidence>
<feature type="transmembrane region" description="Helical" evidence="8">
    <location>
        <begin position="415"/>
        <end position="432"/>
    </location>
</feature>
<dbReference type="EMBL" id="FONX01000003">
    <property type="protein sequence ID" value="SFE62643.1"/>
    <property type="molecule type" value="Genomic_DNA"/>
</dbReference>
<keyword evidence="3" id="KW-0328">Glycosyltransferase</keyword>
<dbReference type="PROSITE" id="PS51257">
    <property type="entry name" value="PROKAR_LIPOPROTEIN"/>
    <property type="match status" value="1"/>
</dbReference>
<keyword evidence="4" id="KW-0808">Transferase</keyword>
<protein>
    <recommendedName>
        <fullName evidence="11">Dolichyl-phosphate-mannose-protein mannosyltransferase</fullName>
    </recommendedName>
</protein>
<dbReference type="PANTHER" id="PTHR33908:SF11">
    <property type="entry name" value="MEMBRANE PROTEIN"/>
    <property type="match status" value="1"/>
</dbReference>
<evidence type="ECO:0000256" key="5">
    <source>
        <dbReference type="ARBA" id="ARBA00022692"/>
    </source>
</evidence>
<dbReference type="OrthoDB" id="8672947at2"/>
<keyword evidence="5 8" id="KW-0812">Transmembrane</keyword>
<gene>
    <name evidence="9" type="ORF">SAMN04489711_103356</name>
</gene>
<evidence type="ECO:0000256" key="8">
    <source>
        <dbReference type="SAM" id="Phobius"/>
    </source>
</evidence>
<keyword evidence="2" id="KW-1003">Cell membrane</keyword>
<evidence type="ECO:0000256" key="6">
    <source>
        <dbReference type="ARBA" id="ARBA00022989"/>
    </source>
</evidence>
<keyword evidence="7 8" id="KW-0472">Membrane</keyword>
<accession>A0A1I2C4D5</accession>
<feature type="transmembrane region" description="Helical" evidence="8">
    <location>
        <begin position="12"/>
        <end position="31"/>
    </location>
</feature>
<sequence length="607" mass="67910">MQKAFFALGQYAQLFIFLAACWGFGQTLLRWHRDAPLPTRNPLAVALGMGVFICALQALAVLHQLHAATVLAVTGLGALAAGWHGWRNLQRRAGLPAQGSVRQWWQARTPAERYIAALFVLCSLPALVTPLSPPRAWDELMYHLPHAREWALSGSLQVNEWLRYPWFPYNFDLLFAAALTLGNDVLPHLLHASAGWVCAWLIYRLGVQHLQDRATAALAALAWLLLGRGLFGTAYVDLGTALFVLAACTALQEWHASGSETARTAARWPDRRWAFASAFLIGVAVGIKYQMLALLPLFAVLLAWRDRRPATWLGTLACLCLPCLYWYARNALLTGDPFNPVGGRIFGFTDWNLDDYRGQFEDLRRNAGWPHWALWPAAAVPFVPALRRQRALRHGAIVGTYMLLIWAASSRYPRYLMFAFPLLALLSAASVMHGLRHLGAWWKSRRPAGTRWPGWVALALLAGVGLSSAGMARKHWKNVAATPAQREAVLQEHIPGYGVLTYLRDHPQARIYQLGLEESLYYAPRPIWGDIFGPWRYRDYQSLSPQALHRKLAEQGFTALIIRTDRQLPVLAQGDFAQYFELLHADGTIRLYRLKADPAAAPSPSTP</sequence>
<dbReference type="InterPro" id="IPR050297">
    <property type="entry name" value="LipidA_mod_glycosyltrf_83"/>
</dbReference>
<dbReference type="GO" id="GO:0009103">
    <property type="term" value="P:lipopolysaccharide biosynthetic process"/>
    <property type="evidence" value="ECO:0007669"/>
    <property type="project" value="UniProtKB-ARBA"/>
</dbReference>
<feature type="transmembrane region" description="Helical" evidence="8">
    <location>
        <begin position="68"/>
        <end position="86"/>
    </location>
</feature>
<evidence type="ECO:0000256" key="2">
    <source>
        <dbReference type="ARBA" id="ARBA00022475"/>
    </source>
</evidence>
<feature type="transmembrane region" description="Helical" evidence="8">
    <location>
        <begin position="43"/>
        <end position="62"/>
    </location>
</feature>
<evidence type="ECO:0000256" key="7">
    <source>
        <dbReference type="ARBA" id="ARBA00023136"/>
    </source>
</evidence>
<dbReference type="RefSeq" id="WP_092938809.1">
    <property type="nucleotide sequence ID" value="NZ_FONX01000003.1"/>
</dbReference>
<organism evidence="9 10">
    <name type="scientific">Paracidovorax wautersii</name>
    <dbReference type="NCBI Taxonomy" id="1177982"/>
    <lineage>
        <taxon>Bacteria</taxon>
        <taxon>Pseudomonadati</taxon>
        <taxon>Pseudomonadota</taxon>
        <taxon>Betaproteobacteria</taxon>
        <taxon>Burkholderiales</taxon>
        <taxon>Comamonadaceae</taxon>
        <taxon>Paracidovorax</taxon>
    </lineage>
</organism>
<evidence type="ECO:0000256" key="1">
    <source>
        <dbReference type="ARBA" id="ARBA00004651"/>
    </source>
</evidence>